<comment type="subcellular location">
    <subcellularLocation>
        <location evidence="1">Membrane</location>
        <topology evidence="1">Multi-pass membrane protein</topology>
    </subcellularLocation>
</comment>
<feature type="transmembrane region" description="Helical" evidence="9">
    <location>
        <begin position="360"/>
        <end position="382"/>
    </location>
</feature>
<dbReference type="FunFam" id="1.10.3520.10:FF:000005">
    <property type="entry name" value="Accelerated cell death 11"/>
    <property type="match status" value="1"/>
</dbReference>
<evidence type="ECO:0000256" key="4">
    <source>
        <dbReference type="ARBA" id="ARBA00022448"/>
    </source>
</evidence>
<dbReference type="Pfam" id="PF00854">
    <property type="entry name" value="PTR2"/>
    <property type="match status" value="1"/>
</dbReference>
<comment type="caution">
    <text evidence="11">The sequence shown here is derived from an EMBL/GenBank/DDBJ whole genome shotgun (WGS) entry which is preliminary data.</text>
</comment>
<dbReference type="Pfam" id="PF08718">
    <property type="entry name" value="GLTP"/>
    <property type="match status" value="1"/>
</dbReference>
<feature type="domain" description="Glycolipid transfer protein" evidence="10">
    <location>
        <begin position="659"/>
        <end position="795"/>
    </location>
</feature>
<dbReference type="InterPro" id="IPR000109">
    <property type="entry name" value="POT_fam"/>
</dbReference>
<keyword evidence="5 9" id="KW-0812">Transmembrane</keyword>
<feature type="transmembrane region" description="Helical" evidence="9">
    <location>
        <begin position="485"/>
        <end position="507"/>
    </location>
</feature>
<dbReference type="AlphaFoldDB" id="A0AAW1XED2"/>
<comment type="similarity">
    <text evidence="3">Belongs to the GLTP family.</text>
</comment>
<evidence type="ECO:0000256" key="2">
    <source>
        <dbReference type="ARBA" id="ARBA00005982"/>
    </source>
</evidence>
<dbReference type="InterPro" id="IPR014830">
    <property type="entry name" value="Glycolipid_transfer_prot_dom"/>
</dbReference>
<sequence length="832" mass="92248">MEKMEEKDNHVHATTKKGGLLTMPFIFANEVCEKLAVVGFNANMVSYLTTQMHMPLTKAANTVTNFNGTASLTPLLGAFIADAYAGRFWVITIASIIYTIGMISLTVSAVLPQLRPPPCDHNQVCEEADGGQLAILYTSLLLGALGSGGIRPCVVAFGADQFDESDPKQNTKTWSYFNWYYFVMGASMLVAVTVLVYIQDNIGWGWGLGIPTIAMFLSVVTFMVGYPLYRNLDPAGSPFTRLIQVFVAAYKKRKLPMVSDPILLYQNDELDAPISISGKLLHTKHMKFLDKAAIVGAEDDIKSPNLWRINTVHRVEELKSVIRMGPIWASGILLITAYAQQSTFSLSQAKTMNRHLTKSFEIPAGSMTVFTMVPMLLTIAFYDRIFIPLARKVTGLDRGITFLHRMGIGFVISILATFVAGFVETKRKRAALAHGLVNHPHSIIPISVFWLVPQYGLHGIAEAFMSIGHLEFFYDQAPESMRSTAAALFWTAISLGNYISTLLVSMVHKFSAGANGSNWLPDNNLNQGKLENFYWLITVLQVANLIYYLWCAKIYTFKPIQVKGKQGTDTEGNASGACQSGLEVLVKAFYHQRYWACNNFAFIRPVIIGKSRTAIDDMAERSKDAATSSTPLSGIVEAFEELIKILNSREASGSQEGLRLDTFCEACSLVSILFSCLGLAFKFAEMEYVSKVNDLSEASKTCDTLENILDLDVANDTVKTAGSHSRNLRRVRQGLDLIRALFEQFLSTDDYSLKVAASTAYAQVCAPYHTWAVRTAVAAGMYALPSRDQLLMNLKETHQSAEKKMKSYIRASLPVIQYIDNLYLSRNVVLDW</sequence>
<evidence type="ECO:0000256" key="1">
    <source>
        <dbReference type="ARBA" id="ARBA00004141"/>
    </source>
</evidence>
<feature type="transmembrane region" description="Helical" evidence="9">
    <location>
        <begin position="179"/>
        <end position="198"/>
    </location>
</feature>
<keyword evidence="12" id="KW-1185">Reference proteome</keyword>
<feature type="transmembrane region" description="Helical" evidence="9">
    <location>
        <begin position="134"/>
        <end position="158"/>
    </location>
</feature>
<accession>A0AAW1XED2</accession>
<gene>
    <name evidence="11" type="ORF">M0R45_021898</name>
</gene>
<dbReference type="Gene3D" id="1.20.1250.20">
    <property type="entry name" value="MFS general substrate transporter like domains"/>
    <property type="match status" value="1"/>
</dbReference>
<dbReference type="InterPro" id="IPR036497">
    <property type="entry name" value="GLTP_sf"/>
</dbReference>
<dbReference type="InterPro" id="IPR036259">
    <property type="entry name" value="MFS_trans_sf"/>
</dbReference>
<feature type="transmembrane region" description="Helical" evidence="9">
    <location>
        <begin position="88"/>
        <end position="114"/>
    </location>
</feature>
<evidence type="ECO:0000256" key="9">
    <source>
        <dbReference type="SAM" id="Phobius"/>
    </source>
</evidence>
<organism evidence="11 12">
    <name type="scientific">Rubus argutus</name>
    <name type="common">Southern blackberry</name>
    <dbReference type="NCBI Taxonomy" id="59490"/>
    <lineage>
        <taxon>Eukaryota</taxon>
        <taxon>Viridiplantae</taxon>
        <taxon>Streptophyta</taxon>
        <taxon>Embryophyta</taxon>
        <taxon>Tracheophyta</taxon>
        <taxon>Spermatophyta</taxon>
        <taxon>Magnoliopsida</taxon>
        <taxon>eudicotyledons</taxon>
        <taxon>Gunneridae</taxon>
        <taxon>Pentapetalae</taxon>
        <taxon>rosids</taxon>
        <taxon>fabids</taxon>
        <taxon>Rosales</taxon>
        <taxon>Rosaceae</taxon>
        <taxon>Rosoideae</taxon>
        <taxon>Rosoideae incertae sedis</taxon>
        <taxon>Rubus</taxon>
    </lineage>
</organism>
<protein>
    <recommendedName>
        <fullName evidence="10">Glycolipid transfer protein domain-containing protein</fullName>
    </recommendedName>
</protein>
<comment type="similarity">
    <text evidence="2">Belongs to the major facilitator superfamily. Proton-dependent oligopeptide transporter (POT/PTR) (TC 2.A.17) family.</text>
</comment>
<evidence type="ECO:0000256" key="3">
    <source>
        <dbReference type="ARBA" id="ARBA00007148"/>
    </source>
</evidence>
<feature type="transmembrane region" description="Helical" evidence="9">
    <location>
        <begin position="533"/>
        <end position="550"/>
    </location>
</feature>
<dbReference type="GO" id="GO:0016020">
    <property type="term" value="C:membrane"/>
    <property type="evidence" value="ECO:0007669"/>
    <property type="project" value="UniProtKB-SubCell"/>
</dbReference>
<keyword evidence="8 9" id="KW-0472">Membrane</keyword>
<keyword evidence="7" id="KW-0445">Lipid transport</keyword>
<feature type="transmembrane region" description="Helical" evidence="9">
    <location>
        <begin position="402"/>
        <end position="423"/>
    </location>
</feature>
<dbReference type="GO" id="GO:0120014">
    <property type="term" value="F:phospholipid transfer activity"/>
    <property type="evidence" value="ECO:0007669"/>
    <property type="project" value="UniProtKB-ARBA"/>
</dbReference>
<dbReference type="GO" id="GO:0120016">
    <property type="term" value="F:sphingolipid transfer activity"/>
    <property type="evidence" value="ECO:0007669"/>
    <property type="project" value="UniProtKB-ARBA"/>
</dbReference>
<evidence type="ECO:0000313" key="12">
    <source>
        <dbReference type="Proteomes" id="UP001457282"/>
    </source>
</evidence>
<dbReference type="SUPFAM" id="SSF110004">
    <property type="entry name" value="Glycolipid transfer protein, GLTP"/>
    <property type="match status" value="1"/>
</dbReference>
<evidence type="ECO:0000256" key="7">
    <source>
        <dbReference type="ARBA" id="ARBA00023055"/>
    </source>
</evidence>
<evidence type="ECO:0000256" key="6">
    <source>
        <dbReference type="ARBA" id="ARBA00022989"/>
    </source>
</evidence>
<keyword evidence="4" id="KW-0813">Transport</keyword>
<feature type="transmembrane region" description="Helical" evidence="9">
    <location>
        <begin position="204"/>
        <end position="229"/>
    </location>
</feature>
<evidence type="ECO:0000259" key="10">
    <source>
        <dbReference type="Pfam" id="PF08718"/>
    </source>
</evidence>
<dbReference type="EMBL" id="JBEDUW010000004">
    <property type="protein sequence ID" value="KAK9934765.1"/>
    <property type="molecule type" value="Genomic_DNA"/>
</dbReference>
<dbReference type="GO" id="GO:0005737">
    <property type="term" value="C:cytoplasm"/>
    <property type="evidence" value="ECO:0007669"/>
    <property type="project" value="InterPro"/>
</dbReference>
<dbReference type="GO" id="GO:0022857">
    <property type="term" value="F:transmembrane transporter activity"/>
    <property type="evidence" value="ECO:0007669"/>
    <property type="project" value="InterPro"/>
</dbReference>
<evidence type="ECO:0000256" key="8">
    <source>
        <dbReference type="ARBA" id="ARBA00023136"/>
    </source>
</evidence>
<dbReference type="SUPFAM" id="SSF103473">
    <property type="entry name" value="MFS general substrate transporter"/>
    <property type="match status" value="1"/>
</dbReference>
<dbReference type="Proteomes" id="UP001457282">
    <property type="component" value="Unassembled WGS sequence"/>
</dbReference>
<evidence type="ECO:0000313" key="11">
    <source>
        <dbReference type="EMBL" id="KAK9934765.1"/>
    </source>
</evidence>
<proteinExistence type="inferred from homology"/>
<reference evidence="11 12" key="1">
    <citation type="journal article" date="2023" name="G3 (Bethesda)">
        <title>A chromosome-length genome assembly and annotation of blackberry (Rubus argutus, cv. 'Hillquist').</title>
        <authorList>
            <person name="Bruna T."/>
            <person name="Aryal R."/>
            <person name="Dudchenko O."/>
            <person name="Sargent D.J."/>
            <person name="Mead D."/>
            <person name="Buti M."/>
            <person name="Cavallini A."/>
            <person name="Hytonen T."/>
            <person name="Andres J."/>
            <person name="Pham M."/>
            <person name="Weisz D."/>
            <person name="Mascagni F."/>
            <person name="Usai G."/>
            <person name="Natali L."/>
            <person name="Bassil N."/>
            <person name="Fernandez G.E."/>
            <person name="Lomsadze A."/>
            <person name="Armour M."/>
            <person name="Olukolu B."/>
            <person name="Poorten T."/>
            <person name="Britton C."/>
            <person name="Davik J."/>
            <person name="Ashrafi H."/>
            <person name="Aiden E.L."/>
            <person name="Borodovsky M."/>
            <person name="Worthington M."/>
        </authorList>
    </citation>
    <scope>NUCLEOTIDE SEQUENCE [LARGE SCALE GENOMIC DNA]</scope>
    <source>
        <strain evidence="11">PI 553951</strain>
    </source>
</reference>
<dbReference type="Gene3D" id="1.10.3520.10">
    <property type="entry name" value="Glycolipid transfer protein"/>
    <property type="match status" value="1"/>
</dbReference>
<name>A0AAW1XED2_RUBAR</name>
<evidence type="ECO:0000256" key="5">
    <source>
        <dbReference type="ARBA" id="ARBA00022692"/>
    </source>
</evidence>
<dbReference type="PANTHER" id="PTHR11654">
    <property type="entry name" value="OLIGOPEPTIDE TRANSPORTER-RELATED"/>
    <property type="match status" value="1"/>
</dbReference>
<keyword evidence="6 9" id="KW-1133">Transmembrane helix</keyword>